<evidence type="ECO:0000313" key="2">
    <source>
        <dbReference type="EMBL" id="LAA55618.1"/>
    </source>
</evidence>
<proteinExistence type="predicted"/>
<feature type="compositionally biased region" description="Pro residues" evidence="1">
    <location>
        <begin position="30"/>
        <end position="40"/>
    </location>
</feature>
<organism evidence="2">
    <name type="scientific">Micrurus corallinus</name>
    <name type="common">Brazilian coral snake</name>
    <dbReference type="NCBI Taxonomy" id="54390"/>
    <lineage>
        <taxon>Eukaryota</taxon>
        <taxon>Metazoa</taxon>
        <taxon>Chordata</taxon>
        <taxon>Craniata</taxon>
        <taxon>Vertebrata</taxon>
        <taxon>Euteleostomi</taxon>
        <taxon>Lepidosauria</taxon>
        <taxon>Squamata</taxon>
        <taxon>Bifurcata</taxon>
        <taxon>Unidentata</taxon>
        <taxon>Episquamata</taxon>
        <taxon>Toxicofera</taxon>
        <taxon>Serpentes</taxon>
        <taxon>Colubroidea</taxon>
        <taxon>Elapidae</taxon>
        <taxon>Elapinae</taxon>
        <taxon>Micrurus</taxon>
    </lineage>
</organism>
<feature type="region of interest" description="Disordered" evidence="1">
    <location>
        <begin position="86"/>
        <end position="107"/>
    </location>
</feature>
<protein>
    <submittedName>
        <fullName evidence="2">Uncharacterized protein</fullName>
    </submittedName>
</protein>
<reference evidence="2" key="2">
    <citation type="submission" date="2017-11" db="EMBL/GenBank/DDBJ databases">
        <title>Coralsnake Venomics: Analyses of Venom Gland Transcriptomes and Proteomes of Six Brazilian Taxa.</title>
        <authorList>
            <person name="Aird S.D."/>
            <person name="Jorge da Silva N."/>
            <person name="Qiu L."/>
            <person name="Villar-Briones A."/>
            <person name="Aparecida-Saddi V."/>
            <person name="Campos-Telles M.P."/>
            <person name="Grau M."/>
            <person name="Mikheyev A.S."/>
        </authorList>
    </citation>
    <scope>NUCLEOTIDE SEQUENCE</scope>
    <source>
        <tissue evidence="2">Venom_gland</tissue>
    </source>
</reference>
<dbReference type="AlphaFoldDB" id="A0A2D4G793"/>
<name>A0A2D4G793_MICCO</name>
<accession>A0A2D4G793</accession>
<feature type="region of interest" description="Disordered" evidence="1">
    <location>
        <begin position="30"/>
        <end position="53"/>
    </location>
</feature>
<dbReference type="EMBL" id="IACJ01111796">
    <property type="protein sequence ID" value="LAA55618.1"/>
    <property type="molecule type" value="Transcribed_RNA"/>
</dbReference>
<reference evidence="2" key="1">
    <citation type="submission" date="2017-07" db="EMBL/GenBank/DDBJ databases">
        <authorList>
            <person name="Mikheyev A."/>
            <person name="Grau M."/>
        </authorList>
    </citation>
    <scope>NUCLEOTIDE SEQUENCE</scope>
    <source>
        <tissue evidence="2">Venom_gland</tissue>
    </source>
</reference>
<evidence type="ECO:0000256" key="1">
    <source>
        <dbReference type="SAM" id="MobiDB-lite"/>
    </source>
</evidence>
<sequence length="107" mass="11045">MSRFRIELLAVGRVSLQYRYDAQLTTTVPTPLPFPRPSGPPAGLASPTFLPGSPSASLSSSACHLPCQPRWTSAARILGPGCPAAASDSVAWPGGTAGRDGRVVGWG</sequence>